<dbReference type="GO" id="GO:0035091">
    <property type="term" value="F:phosphatidylinositol binding"/>
    <property type="evidence" value="ECO:0007669"/>
    <property type="project" value="InterPro"/>
</dbReference>
<dbReference type="SMART" id="SM00312">
    <property type="entry name" value="PX"/>
    <property type="match status" value="1"/>
</dbReference>
<dbReference type="Pfam" id="PF00614">
    <property type="entry name" value="PLDc"/>
    <property type="match status" value="1"/>
</dbReference>
<dbReference type="InterPro" id="IPR001683">
    <property type="entry name" value="PX_dom"/>
</dbReference>
<dbReference type="EC" id="3.1.4.4" evidence="9"/>
<dbReference type="GO" id="GO:0004630">
    <property type="term" value="F:phospholipase D activity"/>
    <property type="evidence" value="ECO:0007669"/>
    <property type="project" value="UniProtKB-UniRule"/>
</dbReference>
<dbReference type="SUPFAM" id="SSF56024">
    <property type="entry name" value="Phospholipase D/nuclease"/>
    <property type="match status" value="3"/>
</dbReference>
<dbReference type="CDD" id="cd06895">
    <property type="entry name" value="PX_PLD"/>
    <property type="match status" value="1"/>
</dbReference>
<dbReference type="GO" id="GO:0012505">
    <property type="term" value="C:endomembrane system"/>
    <property type="evidence" value="ECO:0007669"/>
    <property type="project" value="UniProtKB-SubCell"/>
</dbReference>
<dbReference type="CDD" id="cd09141">
    <property type="entry name" value="PLDc_vPLD1_2_yPLD_like_2"/>
    <property type="match status" value="1"/>
</dbReference>
<dbReference type="InterPro" id="IPR016555">
    <property type="entry name" value="PLipase_D_euk"/>
</dbReference>
<keyword evidence="5 9" id="KW-0442">Lipid degradation</keyword>
<dbReference type="Pfam" id="PF13091">
    <property type="entry name" value="PLDc_2"/>
    <property type="match status" value="1"/>
</dbReference>
<dbReference type="SUPFAM" id="SSF81995">
    <property type="entry name" value="beta-sandwich domain of Sec23/24"/>
    <property type="match status" value="1"/>
</dbReference>
<evidence type="ECO:0000256" key="8">
    <source>
        <dbReference type="ARBA" id="ARBA00037868"/>
    </source>
</evidence>
<reference evidence="13 14" key="1">
    <citation type="submission" date="2020-08" db="EMBL/GenBank/DDBJ databases">
        <title>Aphidius gifuensis genome sequencing and assembly.</title>
        <authorList>
            <person name="Du Z."/>
        </authorList>
    </citation>
    <scope>NUCLEOTIDE SEQUENCE [LARGE SCALE GENOMIC DNA]</scope>
    <source>
        <strain evidence="13">YNYX2018</strain>
        <tissue evidence="13">Adults</tissue>
    </source>
</reference>
<feature type="domain" description="PLD phosphodiesterase" evidence="11">
    <location>
        <begin position="1025"/>
        <end position="1052"/>
    </location>
</feature>
<evidence type="ECO:0000256" key="10">
    <source>
        <dbReference type="SAM" id="MobiDB-lite"/>
    </source>
</evidence>
<dbReference type="InterPro" id="IPR001736">
    <property type="entry name" value="PLipase_D/transphosphatidylase"/>
</dbReference>
<dbReference type="Pfam" id="PF00787">
    <property type="entry name" value="PX"/>
    <property type="match status" value="1"/>
</dbReference>
<feature type="region of interest" description="Disordered" evidence="10">
    <location>
        <begin position="623"/>
        <end position="685"/>
    </location>
</feature>
<evidence type="ECO:0000259" key="11">
    <source>
        <dbReference type="PROSITE" id="PS50035"/>
    </source>
</evidence>
<keyword evidence="4 9" id="KW-0378">Hydrolase</keyword>
<evidence type="ECO:0000313" key="14">
    <source>
        <dbReference type="Proteomes" id="UP000639338"/>
    </source>
</evidence>
<feature type="region of interest" description="Disordered" evidence="10">
    <location>
        <begin position="1"/>
        <end position="37"/>
    </location>
</feature>
<dbReference type="SMART" id="SM00155">
    <property type="entry name" value="PLDc"/>
    <property type="match status" value="2"/>
</dbReference>
<comment type="caution">
    <text evidence="13">The sequence shown here is derived from an EMBL/GenBank/DDBJ whole genome shotgun (WGS) entry which is preliminary data.</text>
</comment>
<dbReference type="PROSITE" id="PS50035">
    <property type="entry name" value="PLD"/>
    <property type="match status" value="2"/>
</dbReference>
<dbReference type="PIRSF" id="PIRSF009376">
    <property type="entry name" value="Phospholipase_D_euk"/>
    <property type="match status" value="1"/>
</dbReference>
<feature type="compositionally biased region" description="Basic and acidic residues" evidence="10">
    <location>
        <begin position="1"/>
        <end position="10"/>
    </location>
</feature>
<comment type="subcellular location">
    <subcellularLocation>
        <location evidence="8">Endomembrane system</location>
        <topology evidence="8">Lipid-anchor</topology>
    </subcellularLocation>
</comment>
<dbReference type="OrthoDB" id="14911at2759"/>
<dbReference type="GO" id="GO:0006654">
    <property type="term" value="P:phosphatidic acid biosynthetic process"/>
    <property type="evidence" value="ECO:0007669"/>
    <property type="project" value="InterPro"/>
</dbReference>
<dbReference type="FunFam" id="3.30.870.10:FF:000011">
    <property type="entry name" value="Phospholipase"/>
    <property type="match status" value="1"/>
</dbReference>
<gene>
    <name evidence="13" type="ORF">HCN44_003684</name>
</gene>
<dbReference type="SUPFAM" id="SSF50729">
    <property type="entry name" value="PH domain-like"/>
    <property type="match status" value="1"/>
</dbReference>
<proteinExistence type="inferred from homology"/>
<evidence type="ECO:0000256" key="7">
    <source>
        <dbReference type="ARBA" id="ARBA00023288"/>
    </source>
</evidence>
<dbReference type="PROSITE" id="PS50195">
    <property type="entry name" value="PX"/>
    <property type="match status" value="1"/>
</dbReference>
<dbReference type="CDD" id="cd09138">
    <property type="entry name" value="PLDc_vPLD1_2_yPLD_like_1"/>
    <property type="match status" value="1"/>
</dbReference>
<evidence type="ECO:0000256" key="5">
    <source>
        <dbReference type="ARBA" id="ARBA00022963"/>
    </source>
</evidence>
<keyword evidence="7" id="KW-0449">Lipoprotein</keyword>
<dbReference type="PANTHER" id="PTHR18896:SF76">
    <property type="entry name" value="PHOSPHOLIPASE"/>
    <property type="match status" value="1"/>
</dbReference>
<protein>
    <recommendedName>
        <fullName evidence="9">Phospholipase</fullName>
        <ecNumber evidence="9">3.1.4.4</ecNumber>
    </recommendedName>
</protein>
<evidence type="ECO:0000256" key="9">
    <source>
        <dbReference type="PIRNR" id="PIRNR009376"/>
    </source>
</evidence>
<keyword evidence="14" id="KW-1185">Reference proteome</keyword>
<organism evidence="13 14">
    <name type="scientific">Aphidius gifuensis</name>
    <name type="common">Parasitoid wasp</name>
    <dbReference type="NCBI Taxonomy" id="684658"/>
    <lineage>
        <taxon>Eukaryota</taxon>
        <taxon>Metazoa</taxon>
        <taxon>Ecdysozoa</taxon>
        <taxon>Arthropoda</taxon>
        <taxon>Hexapoda</taxon>
        <taxon>Insecta</taxon>
        <taxon>Pterygota</taxon>
        <taxon>Neoptera</taxon>
        <taxon>Endopterygota</taxon>
        <taxon>Hymenoptera</taxon>
        <taxon>Apocrita</taxon>
        <taxon>Ichneumonoidea</taxon>
        <taxon>Braconidae</taxon>
        <taxon>Aphidiinae</taxon>
        <taxon>Aphidius</taxon>
    </lineage>
</organism>
<dbReference type="Gene3D" id="3.30.870.10">
    <property type="entry name" value="Endonuclease Chain A"/>
    <property type="match status" value="3"/>
</dbReference>
<comment type="catalytic activity">
    <reaction evidence="1 9">
        <text>a 1,2-diacyl-sn-glycero-3-phosphocholine + H2O = a 1,2-diacyl-sn-glycero-3-phosphate + choline + H(+)</text>
        <dbReference type="Rhea" id="RHEA:14445"/>
        <dbReference type="ChEBI" id="CHEBI:15354"/>
        <dbReference type="ChEBI" id="CHEBI:15377"/>
        <dbReference type="ChEBI" id="CHEBI:15378"/>
        <dbReference type="ChEBI" id="CHEBI:57643"/>
        <dbReference type="ChEBI" id="CHEBI:58608"/>
        <dbReference type="EC" id="3.1.4.4"/>
    </reaction>
</comment>
<dbReference type="InterPro" id="IPR015679">
    <property type="entry name" value="PLipase_D_fam"/>
</dbReference>
<dbReference type="GO" id="GO:0035556">
    <property type="term" value="P:intracellular signal transduction"/>
    <property type="evidence" value="ECO:0007669"/>
    <property type="project" value="InterPro"/>
</dbReference>
<dbReference type="GO" id="GO:0009395">
    <property type="term" value="P:phospholipid catabolic process"/>
    <property type="evidence" value="ECO:0007669"/>
    <property type="project" value="TreeGrafter"/>
</dbReference>
<dbReference type="GO" id="GO:0060627">
    <property type="term" value="P:regulation of vesicle-mediated transport"/>
    <property type="evidence" value="ECO:0007669"/>
    <property type="project" value="TreeGrafter"/>
</dbReference>
<dbReference type="Gene3D" id="3.30.1520.10">
    <property type="entry name" value="Phox-like domain"/>
    <property type="match status" value="1"/>
</dbReference>
<sequence length="1209" mass="138682">MYNNDDHDNPIDSDDNNDDHGLSHDSEYDDELGVPDSLDVTVLPDEGLINLPNSSEKNIQQQKQQEEKIKNIKKGNSFDAVHIPPLKFKNQNRNVFIQGEDIIVKIINNERSVTTHPVNPNLYTIEFTHGPFTWTVKKRYKHIQYLHNQLKIYRASLHIPFPTKNHRERRNSLKNLENLRENKNKKGALPRFPNKPDGLVASEHVAHRMKVLEDYLNNLLKIAIYKHHSETISFLELSYLSFINDLGDKGKEGLIMKRTGSSSKHGCNFCGLIEGMCCIRCSYFCTSFCGSWHTRHLVVKDTFIAYINPKNGQIKSVILMDNGFEVSSGIYSTGLRNGLQITNSSRHIVIKCWTRRKAKEWLEFIQNIAITRGKYFIQSNPHGSFAPYRSSTSASWFVDGANYMSAVADVLEAAKEEIFIADWWLSPEIYMKRPIINGDYWRLDKILLRKAQEGVKVFIMIYKEVELALGINSFYSKQKLVEKCPENIKVLRHPDHARVGIFLWAHHEKIVVIDQSIAFIGGIDLCYGRWDTNEHRLTDLGSVHQSSIYIPTRGKVTTSSSKKGGKKLVDKNVFLPLAIATNTIAMATTKCIPVLPLPKIKSTINSTPVKKIILQQQQQDEQFEQYEQPQQSFQHQQQQQQQQQNQQQVSIQQSTSCGYDNPRFLSPSSSSQEIEHLKCNTPDPQKKNIFDMARTTVDKVKQNVKIKRQEFINMVYSNNEISSSDDEDEIDNAGYNNRNNFNITEPIDVEEVLKNNADILSGLPGAAKLWLGKDYTNFVVKDFYKLEQPYQDLVDRSTTPRMPWHDMGIVVQGSSARDIARHFIQRWNAIKVEKAKLHMSYPFLLPKCYNNNFTNFMDKIFLNEKFYNVKCQILRSISSWSAGLLESDVIEESIHQAYIDAITNSEKYIYIENQFFITLATMERHPVKNRIGETLLKRILRAHREGSVFRVFIIMPLLPGFEGEIGGPTGTTLHAITHWNYASISRGKDAIINRLIESGIKNPSDYITFHGLRTHDMLNGTLVTELIYVHSKLMIIDDKTIICGSANINDRSMIATRDSEIGIIIHDLEFDDGKMNLNNYPSGKFAGSLRRQLFREHLGLIWSKEKIDIQDPIKKTFYEDIWRKRSQKNTQIFEDIFQCIPSDKVKSFAELKIYQKKPGLGITDPDAAKEMLTGLRGQIVDMPLEFLKDETLTPAVSTVEGILPTSLWT</sequence>
<dbReference type="InterPro" id="IPR036871">
    <property type="entry name" value="PX_dom_sf"/>
</dbReference>
<dbReference type="InterPro" id="IPR025202">
    <property type="entry name" value="PLD-like_dom"/>
</dbReference>
<dbReference type="SUPFAM" id="SSF64268">
    <property type="entry name" value="PX domain"/>
    <property type="match status" value="1"/>
</dbReference>
<feature type="compositionally biased region" description="Low complexity" evidence="10">
    <location>
        <begin position="623"/>
        <end position="654"/>
    </location>
</feature>
<evidence type="ECO:0000259" key="12">
    <source>
        <dbReference type="PROSITE" id="PS50195"/>
    </source>
</evidence>
<dbReference type="FunFam" id="3.30.870.10:FF:000036">
    <property type="entry name" value="Phospholipase"/>
    <property type="match status" value="1"/>
</dbReference>
<evidence type="ECO:0000256" key="3">
    <source>
        <dbReference type="ARBA" id="ARBA00022737"/>
    </source>
</evidence>
<feature type="domain" description="PX" evidence="12">
    <location>
        <begin position="101"/>
        <end position="241"/>
    </location>
</feature>
<dbReference type="Gene3D" id="2.30.29.30">
    <property type="entry name" value="Pleckstrin-homology domain (PH domain)/Phosphotyrosine-binding domain (PTB)"/>
    <property type="match status" value="1"/>
</dbReference>
<evidence type="ECO:0000313" key="13">
    <source>
        <dbReference type="EMBL" id="KAF7987821.1"/>
    </source>
</evidence>
<dbReference type="PANTHER" id="PTHR18896">
    <property type="entry name" value="PHOSPHOLIPASE D"/>
    <property type="match status" value="1"/>
</dbReference>
<dbReference type="Proteomes" id="UP000639338">
    <property type="component" value="Unassembled WGS sequence"/>
</dbReference>
<feature type="compositionally biased region" description="Basic and acidic residues" evidence="10">
    <location>
        <begin position="673"/>
        <end position="685"/>
    </location>
</feature>
<comment type="similarity">
    <text evidence="2 9">Belongs to the phospholipase D family.</text>
</comment>
<accession>A0A834XIW9</accession>
<dbReference type="AlphaFoldDB" id="A0A834XIW9"/>
<dbReference type="InterPro" id="IPR011993">
    <property type="entry name" value="PH-like_dom_sf"/>
</dbReference>
<name>A0A834XIW9_APHGI</name>
<keyword evidence="3" id="KW-0677">Repeat</keyword>
<feature type="domain" description="PLD phosphodiesterase" evidence="11">
    <location>
        <begin position="502"/>
        <end position="529"/>
    </location>
</feature>
<dbReference type="FunFam" id="2.30.29.30:FF:000351">
    <property type="entry name" value="Phospholipase"/>
    <property type="match status" value="1"/>
</dbReference>
<evidence type="ECO:0000256" key="6">
    <source>
        <dbReference type="ARBA" id="ARBA00023098"/>
    </source>
</evidence>
<evidence type="ECO:0000256" key="1">
    <source>
        <dbReference type="ARBA" id="ARBA00000798"/>
    </source>
</evidence>
<dbReference type="EMBL" id="JACMRX010000006">
    <property type="protein sequence ID" value="KAF7987821.1"/>
    <property type="molecule type" value="Genomic_DNA"/>
</dbReference>
<evidence type="ECO:0000256" key="4">
    <source>
        <dbReference type="ARBA" id="ARBA00022801"/>
    </source>
</evidence>
<evidence type="ECO:0000256" key="2">
    <source>
        <dbReference type="ARBA" id="ARBA00008664"/>
    </source>
</evidence>
<dbReference type="CDD" id="cd01254">
    <property type="entry name" value="PH_PLD"/>
    <property type="match status" value="1"/>
</dbReference>
<keyword evidence="6" id="KW-0443">Lipid metabolism</keyword>